<reference evidence="1" key="1">
    <citation type="submission" date="2022-12" db="EMBL/GenBank/DDBJ databases">
        <authorList>
            <person name="Petersen C."/>
        </authorList>
    </citation>
    <scope>NUCLEOTIDE SEQUENCE</scope>
    <source>
        <strain evidence="1">IBT 29495</strain>
    </source>
</reference>
<evidence type="ECO:0000313" key="1">
    <source>
        <dbReference type="EMBL" id="KAJ5496376.1"/>
    </source>
</evidence>
<proteinExistence type="predicted"/>
<organism evidence="1 2">
    <name type="scientific">Penicillium fimorum</name>
    <dbReference type="NCBI Taxonomy" id="1882269"/>
    <lineage>
        <taxon>Eukaryota</taxon>
        <taxon>Fungi</taxon>
        <taxon>Dikarya</taxon>
        <taxon>Ascomycota</taxon>
        <taxon>Pezizomycotina</taxon>
        <taxon>Eurotiomycetes</taxon>
        <taxon>Eurotiomycetidae</taxon>
        <taxon>Eurotiales</taxon>
        <taxon>Aspergillaceae</taxon>
        <taxon>Penicillium</taxon>
    </lineage>
</organism>
<dbReference type="Proteomes" id="UP001149954">
    <property type="component" value="Unassembled WGS sequence"/>
</dbReference>
<accession>A0A9X0C3C3</accession>
<reference evidence="1" key="2">
    <citation type="journal article" date="2023" name="IMA Fungus">
        <title>Comparative genomic study of the Penicillium genus elucidates a diverse pangenome and 15 lateral gene transfer events.</title>
        <authorList>
            <person name="Petersen C."/>
            <person name="Sorensen T."/>
            <person name="Nielsen M.R."/>
            <person name="Sondergaard T.E."/>
            <person name="Sorensen J.L."/>
            <person name="Fitzpatrick D.A."/>
            <person name="Frisvad J.C."/>
            <person name="Nielsen K.L."/>
        </authorList>
    </citation>
    <scope>NUCLEOTIDE SEQUENCE</scope>
    <source>
        <strain evidence="1">IBT 29495</strain>
    </source>
</reference>
<name>A0A9X0C3C3_9EURO</name>
<evidence type="ECO:0000313" key="2">
    <source>
        <dbReference type="Proteomes" id="UP001149954"/>
    </source>
</evidence>
<dbReference type="EMBL" id="JAPWDS010000005">
    <property type="protein sequence ID" value="KAJ5496376.1"/>
    <property type="molecule type" value="Genomic_DNA"/>
</dbReference>
<dbReference type="AlphaFoldDB" id="A0A9X0C3C3"/>
<dbReference type="OrthoDB" id="4365697at2759"/>
<sequence>MIAGLSQCEEATQCGMVGKKGKVTGKIHTSGKEARKKMSAQKRTGSISQAQDGLIKARCAACIYPTAFCLMP</sequence>
<protein>
    <submittedName>
        <fullName evidence="1">Uncharacterized protein</fullName>
    </submittedName>
</protein>
<keyword evidence="2" id="KW-1185">Reference proteome</keyword>
<gene>
    <name evidence="1" type="ORF">N7463_008363</name>
</gene>
<comment type="caution">
    <text evidence="1">The sequence shown here is derived from an EMBL/GenBank/DDBJ whole genome shotgun (WGS) entry which is preliminary data.</text>
</comment>